<evidence type="ECO:0000313" key="2">
    <source>
        <dbReference type="Proteomes" id="UP001320513"/>
    </source>
</evidence>
<comment type="caution">
    <text evidence="1">The sequence shown here is derived from an EMBL/GenBank/DDBJ whole genome shotgun (WGS) entry which is preliminary data.</text>
</comment>
<reference evidence="1 2" key="1">
    <citation type="submission" date="2015-12" db="EMBL/GenBank/DDBJ databases">
        <title>Phylogenomics in the description of a new species in the Pseudomonas syringae group.</title>
        <authorList>
            <person name="Busquets A."/>
            <person name="Gomila M."/>
            <person name="Beiki F."/>
            <person name="Rahimian H."/>
            <person name="Mulet M."/>
            <person name="Sanchez D."/>
            <person name="Garcia-Valdes E."/>
            <person name="Lalucat J."/>
        </authorList>
    </citation>
    <scope>NUCLEOTIDE SEQUENCE [LARGE SCALE GENOMIC DNA]</scope>
    <source>
        <strain evidence="1 2">S25</strain>
    </source>
</reference>
<dbReference type="Proteomes" id="UP001320513">
    <property type="component" value="Unassembled WGS sequence"/>
</dbReference>
<organism evidence="1 2">
    <name type="scientific">Pseudomonas maioricensis</name>
    <dbReference type="NCBI Taxonomy" id="1766623"/>
    <lineage>
        <taxon>Bacteria</taxon>
        <taxon>Pseudomonadati</taxon>
        <taxon>Pseudomonadota</taxon>
        <taxon>Gammaproteobacteria</taxon>
        <taxon>Pseudomonadales</taxon>
        <taxon>Pseudomonadaceae</taxon>
        <taxon>Pseudomonas</taxon>
    </lineage>
</organism>
<gene>
    <name evidence="1" type="ORF">AUC61_08965</name>
</gene>
<sequence length="102" mass="11859">MMEARTSPEDAYRLAHSYAFNSLTMPLIDVTDRDNIRYSGNGELITAESSAYYTNTMLTMQRERINLYRAEMKKGTPPIEILEKVLRFNDSLPPRFLDMSSW</sequence>
<accession>A0ABS9ZGD0</accession>
<name>A0ABS9ZGD0_9PSED</name>
<protein>
    <submittedName>
        <fullName evidence="1">Uncharacterized protein</fullName>
    </submittedName>
</protein>
<keyword evidence="2" id="KW-1185">Reference proteome</keyword>
<proteinExistence type="predicted"/>
<dbReference type="EMBL" id="LOHG01000004">
    <property type="protein sequence ID" value="MCI8209666.1"/>
    <property type="molecule type" value="Genomic_DNA"/>
</dbReference>
<evidence type="ECO:0000313" key="1">
    <source>
        <dbReference type="EMBL" id="MCI8209666.1"/>
    </source>
</evidence>